<gene>
    <name evidence="9" type="ORF">NCGR_LOCUS54804</name>
</gene>
<evidence type="ECO:0000313" key="9">
    <source>
        <dbReference type="EMBL" id="CAD6271518.1"/>
    </source>
</evidence>
<keyword evidence="7" id="KW-0539">Nucleus</keyword>
<evidence type="ECO:0000256" key="5">
    <source>
        <dbReference type="ARBA" id="ARBA00022723"/>
    </source>
</evidence>
<dbReference type="EMBL" id="CAJGYO010000016">
    <property type="protein sequence ID" value="CAD6271518.1"/>
    <property type="molecule type" value="Genomic_DNA"/>
</dbReference>
<comment type="similarity">
    <text evidence="3">Belongs to the HARBI1 family.</text>
</comment>
<dbReference type="OrthoDB" id="666777at2759"/>
<keyword evidence="10" id="KW-1185">Reference proteome</keyword>
<comment type="cofactor">
    <cofactor evidence="1">
        <name>a divalent metal cation</name>
        <dbReference type="ChEBI" id="CHEBI:60240"/>
    </cofactor>
</comment>
<keyword evidence="4" id="KW-0540">Nuclease</keyword>
<evidence type="ECO:0000256" key="7">
    <source>
        <dbReference type="ARBA" id="ARBA00023242"/>
    </source>
</evidence>
<organism evidence="9 10">
    <name type="scientific">Miscanthus lutarioriparius</name>
    <dbReference type="NCBI Taxonomy" id="422564"/>
    <lineage>
        <taxon>Eukaryota</taxon>
        <taxon>Viridiplantae</taxon>
        <taxon>Streptophyta</taxon>
        <taxon>Embryophyta</taxon>
        <taxon>Tracheophyta</taxon>
        <taxon>Spermatophyta</taxon>
        <taxon>Magnoliopsida</taxon>
        <taxon>Liliopsida</taxon>
        <taxon>Poales</taxon>
        <taxon>Poaceae</taxon>
        <taxon>PACMAD clade</taxon>
        <taxon>Panicoideae</taxon>
        <taxon>Andropogonodae</taxon>
        <taxon>Andropogoneae</taxon>
        <taxon>Saccharinae</taxon>
        <taxon>Miscanthus</taxon>
    </lineage>
</organism>
<name>A0A811RM16_9POAL</name>
<comment type="subcellular location">
    <subcellularLocation>
        <location evidence="2">Nucleus</location>
    </subcellularLocation>
</comment>
<reference evidence="9" key="1">
    <citation type="submission" date="2020-10" db="EMBL/GenBank/DDBJ databases">
        <authorList>
            <person name="Han B."/>
            <person name="Lu T."/>
            <person name="Zhao Q."/>
            <person name="Huang X."/>
            <person name="Zhao Y."/>
        </authorList>
    </citation>
    <scope>NUCLEOTIDE SEQUENCE</scope>
</reference>
<evidence type="ECO:0000256" key="3">
    <source>
        <dbReference type="ARBA" id="ARBA00006958"/>
    </source>
</evidence>
<dbReference type="PANTHER" id="PTHR22930:SF251">
    <property type="entry name" value="DDE TNP4 DOMAIN-CONTAINING PROTEIN"/>
    <property type="match status" value="1"/>
</dbReference>
<dbReference type="AlphaFoldDB" id="A0A811RM16"/>
<evidence type="ECO:0000313" key="10">
    <source>
        <dbReference type="Proteomes" id="UP000604825"/>
    </source>
</evidence>
<accession>A0A811RM16</accession>
<dbReference type="GO" id="GO:0016787">
    <property type="term" value="F:hydrolase activity"/>
    <property type="evidence" value="ECO:0007669"/>
    <property type="project" value="UniProtKB-KW"/>
</dbReference>
<evidence type="ECO:0000256" key="2">
    <source>
        <dbReference type="ARBA" id="ARBA00004123"/>
    </source>
</evidence>
<evidence type="ECO:0000259" key="8">
    <source>
        <dbReference type="Pfam" id="PF13359"/>
    </source>
</evidence>
<proteinExistence type="inferred from homology"/>
<dbReference type="InterPro" id="IPR027806">
    <property type="entry name" value="HARBI1_dom"/>
</dbReference>
<dbReference type="Pfam" id="PF13359">
    <property type="entry name" value="DDE_Tnp_4"/>
    <property type="match status" value="1"/>
</dbReference>
<keyword evidence="6" id="KW-0378">Hydrolase</keyword>
<dbReference type="InterPro" id="IPR045249">
    <property type="entry name" value="HARBI1-like"/>
</dbReference>
<evidence type="ECO:0000256" key="1">
    <source>
        <dbReference type="ARBA" id="ARBA00001968"/>
    </source>
</evidence>
<dbReference type="Proteomes" id="UP000604825">
    <property type="component" value="Unassembled WGS sequence"/>
</dbReference>
<keyword evidence="5" id="KW-0479">Metal-binding</keyword>
<dbReference type="GO" id="GO:0004518">
    <property type="term" value="F:nuclease activity"/>
    <property type="evidence" value="ECO:0007669"/>
    <property type="project" value="UniProtKB-KW"/>
</dbReference>
<sequence length="154" mass="18230">MAVLKDCQADKWFPHPPAGSWQDIVGTNCEIGSIVVGCYYLADAGYMEIQGYMTPFRNTRYYMNDFRGVELETLEREEKFNYIHSRLRNVIERRFGGLKERWHILQRVPYFTRKKQAMIIISCFAMDNYLWLRKYGPNALSYELSEWVDLNCGT</sequence>
<evidence type="ECO:0000256" key="6">
    <source>
        <dbReference type="ARBA" id="ARBA00022801"/>
    </source>
</evidence>
<feature type="domain" description="DDE Tnp4" evidence="8">
    <location>
        <begin position="37"/>
        <end position="128"/>
    </location>
</feature>
<evidence type="ECO:0000256" key="4">
    <source>
        <dbReference type="ARBA" id="ARBA00022722"/>
    </source>
</evidence>
<dbReference type="GO" id="GO:0046872">
    <property type="term" value="F:metal ion binding"/>
    <property type="evidence" value="ECO:0007669"/>
    <property type="project" value="UniProtKB-KW"/>
</dbReference>
<comment type="caution">
    <text evidence="9">The sequence shown here is derived from an EMBL/GenBank/DDBJ whole genome shotgun (WGS) entry which is preliminary data.</text>
</comment>
<dbReference type="PANTHER" id="PTHR22930">
    <property type="match status" value="1"/>
</dbReference>
<protein>
    <recommendedName>
        <fullName evidence="8">DDE Tnp4 domain-containing protein</fullName>
    </recommendedName>
</protein>
<dbReference type="GO" id="GO:0005634">
    <property type="term" value="C:nucleus"/>
    <property type="evidence" value="ECO:0007669"/>
    <property type="project" value="UniProtKB-SubCell"/>
</dbReference>